<dbReference type="RefSeq" id="WP_145098776.1">
    <property type="nucleotide sequence ID" value="NZ_CP036348.1"/>
</dbReference>
<dbReference type="OrthoDB" id="9973675at2"/>
<reference evidence="1 2" key="1">
    <citation type="submission" date="2019-02" db="EMBL/GenBank/DDBJ databases">
        <title>Deep-cultivation of Planctomycetes and their phenomic and genomic characterization uncovers novel biology.</title>
        <authorList>
            <person name="Wiegand S."/>
            <person name="Jogler M."/>
            <person name="Boedeker C."/>
            <person name="Pinto D."/>
            <person name="Vollmers J."/>
            <person name="Rivas-Marin E."/>
            <person name="Kohn T."/>
            <person name="Peeters S.H."/>
            <person name="Heuer A."/>
            <person name="Rast P."/>
            <person name="Oberbeckmann S."/>
            <person name="Bunk B."/>
            <person name="Jeske O."/>
            <person name="Meyerdierks A."/>
            <person name="Storesund J.E."/>
            <person name="Kallscheuer N."/>
            <person name="Luecker S."/>
            <person name="Lage O.M."/>
            <person name="Pohl T."/>
            <person name="Merkel B.J."/>
            <person name="Hornburger P."/>
            <person name="Mueller R.-W."/>
            <person name="Bruemmer F."/>
            <person name="Labrenz M."/>
            <person name="Spormann A.M."/>
            <person name="Op den Camp H."/>
            <person name="Overmann J."/>
            <person name="Amann R."/>
            <person name="Jetten M.S.M."/>
            <person name="Mascher T."/>
            <person name="Medema M.H."/>
            <person name="Devos D.P."/>
            <person name="Kaster A.-K."/>
            <person name="Ovreas L."/>
            <person name="Rohde M."/>
            <person name="Galperin M.Y."/>
            <person name="Jogler C."/>
        </authorList>
    </citation>
    <scope>NUCLEOTIDE SEQUENCE [LARGE SCALE GENOMIC DNA]</scope>
    <source>
        <strain evidence="1 2">Poly24</strain>
    </source>
</reference>
<evidence type="ECO:0000313" key="2">
    <source>
        <dbReference type="Proteomes" id="UP000315082"/>
    </source>
</evidence>
<dbReference type="Proteomes" id="UP000315082">
    <property type="component" value="Chromosome"/>
</dbReference>
<dbReference type="EMBL" id="CP036348">
    <property type="protein sequence ID" value="QDV70104.1"/>
    <property type="molecule type" value="Genomic_DNA"/>
</dbReference>
<protein>
    <submittedName>
        <fullName evidence="1">Uncharacterized protein</fullName>
    </submittedName>
</protein>
<sequence>MKQTRVTGPGYQPLWQQIIANGVAINGIGHTVSLCLETAWNTPHGTPADYRDVGASLAAATSDYLGGRVQP</sequence>
<gene>
    <name evidence="1" type="ORF">Poly24_38230</name>
</gene>
<keyword evidence="2" id="KW-1185">Reference proteome</keyword>
<dbReference type="AlphaFoldDB" id="A0A518JX41"/>
<dbReference type="KEGG" id="rcf:Poly24_38230"/>
<name>A0A518JX41_9BACT</name>
<accession>A0A518JX41</accession>
<evidence type="ECO:0000313" key="1">
    <source>
        <dbReference type="EMBL" id="QDV70104.1"/>
    </source>
</evidence>
<organism evidence="1 2">
    <name type="scientific">Rosistilla carotiformis</name>
    <dbReference type="NCBI Taxonomy" id="2528017"/>
    <lineage>
        <taxon>Bacteria</taxon>
        <taxon>Pseudomonadati</taxon>
        <taxon>Planctomycetota</taxon>
        <taxon>Planctomycetia</taxon>
        <taxon>Pirellulales</taxon>
        <taxon>Pirellulaceae</taxon>
        <taxon>Rosistilla</taxon>
    </lineage>
</organism>
<proteinExistence type="predicted"/>